<dbReference type="Pfam" id="PF02224">
    <property type="entry name" value="Cytidylate_kin"/>
    <property type="match status" value="1"/>
</dbReference>
<dbReference type="GO" id="GO:0036431">
    <property type="term" value="F:dCMP kinase activity"/>
    <property type="evidence" value="ECO:0007669"/>
    <property type="project" value="InterPro"/>
</dbReference>
<evidence type="ECO:0000313" key="10">
    <source>
        <dbReference type="EMBL" id="SEW33217.1"/>
    </source>
</evidence>
<dbReference type="AlphaFoldDB" id="A0A1I0QZP8"/>
<dbReference type="GO" id="GO:0006220">
    <property type="term" value="P:pyrimidine nucleotide metabolic process"/>
    <property type="evidence" value="ECO:0007669"/>
    <property type="project" value="UniProtKB-UniRule"/>
</dbReference>
<proteinExistence type="inferred from homology"/>
<evidence type="ECO:0000256" key="6">
    <source>
        <dbReference type="ARBA" id="ARBA00047615"/>
    </source>
</evidence>
<dbReference type="EC" id="2.7.4.25" evidence="8"/>
<sequence>MEFPPIGNSNPFVLIFSEICPNFVAFFPIDDSFKQLVLKKIIITIDGYSSCGKSTLAKQLAKKLNYTYIDSGAMYRAITLYFIQNRIDWQSHEAVAAALRDVHLDFVPNSLTGLSEMYLNNENVEHLIREMVVAEKVSEVAAVKEVRDLAVAQQKKMGARKGIVMDGRDIGTVVFPHAELKIFMTAEIAIRVQRRFKEIYEKNRNITLEEVKQNLELRDYIDANREISPLRKADDAIILDNSHLNLEDQLQLVMQWVEDAIMAHSS</sequence>
<comment type="subcellular location">
    <subcellularLocation>
        <location evidence="8">Cytoplasm</location>
    </subcellularLocation>
</comment>
<dbReference type="InterPro" id="IPR003136">
    <property type="entry name" value="Cytidylate_kin"/>
</dbReference>
<dbReference type="Proteomes" id="UP000199310">
    <property type="component" value="Unassembled WGS sequence"/>
</dbReference>
<dbReference type="SUPFAM" id="SSF52540">
    <property type="entry name" value="P-loop containing nucleoside triphosphate hydrolases"/>
    <property type="match status" value="1"/>
</dbReference>
<gene>
    <name evidence="8" type="primary">cmk</name>
    <name evidence="10" type="ORF">SAMN04488122_1942</name>
</gene>
<evidence type="ECO:0000256" key="5">
    <source>
        <dbReference type="ARBA" id="ARBA00022840"/>
    </source>
</evidence>
<comment type="similarity">
    <text evidence="1 8">Belongs to the cytidylate kinase family. Type 1 subfamily.</text>
</comment>
<dbReference type="PANTHER" id="PTHR21299:SF2">
    <property type="entry name" value="CYTIDYLATE KINASE"/>
    <property type="match status" value="1"/>
</dbReference>
<dbReference type="NCBIfam" id="TIGR00017">
    <property type="entry name" value="cmk"/>
    <property type="match status" value="1"/>
</dbReference>
<reference evidence="11" key="1">
    <citation type="submission" date="2016-10" db="EMBL/GenBank/DDBJ databases">
        <authorList>
            <person name="Varghese N."/>
            <person name="Submissions S."/>
        </authorList>
    </citation>
    <scope>NUCLEOTIDE SEQUENCE [LARGE SCALE GENOMIC DNA]</scope>
    <source>
        <strain evidence="11">DSM 3695</strain>
    </source>
</reference>
<dbReference type="GO" id="GO:0015949">
    <property type="term" value="P:nucleobase-containing small molecule interconversion"/>
    <property type="evidence" value="ECO:0007669"/>
    <property type="project" value="TreeGrafter"/>
</dbReference>
<dbReference type="HAMAP" id="MF_00238">
    <property type="entry name" value="Cytidyl_kinase_type1"/>
    <property type="match status" value="1"/>
</dbReference>
<evidence type="ECO:0000256" key="8">
    <source>
        <dbReference type="HAMAP-Rule" id="MF_00238"/>
    </source>
</evidence>
<keyword evidence="5 8" id="KW-0067">ATP-binding</keyword>
<evidence type="ECO:0000256" key="1">
    <source>
        <dbReference type="ARBA" id="ARBA00009427"/>
    </source>
</evidence>
<organism evidence="10 11">
    <name type="scientific">Chitinophaga arvensicola</name>
    <dbReference type="NCBI Taxonomy" id="29529"/>
    <lineage>
        <taxon>Bacteria</taxon>
        <taxon>Pseudomonadati</taxon>
        <taxon>Bacteroidota</taxon>
        <taxon>Chitinophagia</taxon>
        <taxon>Chitinophagales</taxon>
        <taxon>Chitinophagaceae</taxon>
        <taxon>Chitinophaga</taxon>
    </lineage>
</organism>
<dbReference type="CDD" id="cd02020">
    <property type="entry name" value="CMPK"/>
    <property type="match status" value="1"/>
</dbReference>
<dbReference type="GO" id="GO:0005829">
    <property type="term" value="C:cytosol"/>
    <property type="evidence" value="ECO:0007669"/>
    <property type="project" value="TreeGrafter"/>
</dbReference>
<evidence type="ECO:0000256" key="3">
    <source>
        <dbReference type="ARBA" id="ARBA00022741"/>
    </source>
</evidence>
<accession>A0A1I0QZP8</accession>
<dbReference type="PANTHER" id="PTHR21299">
    <property type="entry name" value="CYTIDYLATE KINASE/PANTOATE-BETA-ALANINE LIGASE"/>
    <property type="match status" value="1"/>
</dbReference>
<dbReference type="EMBL" id="FOJG01000001">
    <property type="protein sequence ID" value="SEW33217.1"/>
    <property type="molecule type" value="Genomic_DNA"/>
</dbReference>
<dbReference type="GO" id="GO:0036430">
    <property type="term" value="F:CMP kinase activity"/>
    <property type="evidence" value="ECO:0007669"/>
    <property type="project" value="RHEA"/>
</dbReference>
<name>A0A1I0QZP8_9BACT</name>
<evidence type="ECO:0000256" key="2">
    <source>
        <dbReference type="ARBA" id="ARBA00022679"/>
    </source>
</evidence>
<dbReference type="STRING" id="29529.SAMN04488122_1942"/>
<evidence type="ECO:0000256" key="4">
    <source>
        <dbReference type="ARBA" id="ARBA00022777"/>
    </source>
</evidence>
<dbReference type="GO" id="GO:0005524">
    <property type="term" value="F:ATP binding"/>
    <property type="evidence" value="ECO:0007669"/>
    <property type="project" value="UniProtKB-UniRule"/>
</dbReference>
<comment type="catalytic activity">
    <reaction evidence="7 8">
        <text>CMP + ATP = CDP + ADP</text>
        <dbReference type="Rhea" id="RHEA:11600"/>
        <dbReference type="ChEBI" id="CHEBI:30616"/>
        <dbReference type="ChEBI" id="CHEBI:58069"/>
        <dbReference type="ChEBI" id="CHEBI:60377"/>
        <dbReference type="ChEBI" id="CHEBI:456216"/>
        <dbReference type="EC" id="2.7.4.25"/>
    </reaction>
</comment>
<evidence type="ECO:0000259" key="9">
    <source>
        <dbReference type="Pfam" id="PF02224"/>
    </source>
</evidence>
<keyword evidence="11" id="KW-1185">Reference proteome</keyword>
<dbReference type="InterPro" id="IPR011994">
    <property type="entry name" value="Cytidylate_kinase_dom"/>
</dbReference>
<dbReference type="Gene3D" id="3.40.50.300">
    <property type="entry name" value="P-loop containing nucleotide triphosphate hydrolases"/>
    <property type="match status" value="1"/>
</dbReference>
<evidence type="ECO:0000313" key="11">
    <source>
        <dbReference type="Proteomes" id="UP000199310"/>
    </source>
</evidence>
<feature type="binding site" evidence="8">
    <location>
        <begin position="47"/>
        <end position="55"/>
    </location>
    <ligand>
        <name>ATP</name>
        <dbReference type="ChEBI" id="CHEBI:30616"/>
    </ligand>
</feature>
<keyword evidence="8" id="KW-0963">Cytoplasm</keyword>
<keyword evidence="2 8" id="KW-0808">Transferase</keyword>
<feature type="domain" description="Cytidylate kinase" evidence="9">
    <location>
        <begin position="43"/>
        <end position="257"/>
    </location>
</feature>
<keyword evidence="4 8" id="KW-0418">Kinase</keyword>
<keyword evidence="3 8" id="KW-0547">Nucleotide-binding</keyword>
<protein>
    <recommendedName>
        <fullName evidence="8">Cytidylate kinase</fullName>
        <shortName evidence="8">CK</shortName>
        <ecNumber evidence="8">2.7.4.25</ecNumber>
    </recommendedName>
    <alternativeName>
        <fullName evidence="8">Cytidine monophosphate kinase</fullName>
        <shortName evidence="8">CMP kinase</shortName>
    </alternativeName>
</protein>
<dbReference type="InterPro" id="IPR027417">
    <property type="entry name" value="P-loop_NTPase"/>
</dbReference>
<comment type="catalytic activity">
    <reaction evidence="6 8">
        <text>dCMP + ATP = dCDP + ADP</text>
        <dbReference type="Rhea" id="RHEA:25094"/>
        <dbReference type="ChEBI" id="CHEBI:30616"/>
        <dbReference type="ChEBI" id="CHEBI:57566"/>
        <dbReference type="ChEBI" id="CHEBI:58593"/>
        <dbReference type="ChEBI" id="CHEBI:456216"/>
        <dbReference type="EC" id="2.7.4.25"/>
    </reaction>
</comment>
<evidence type="ECO:0000256" key="7">
    <source>
        <dbReference type="ARBA" id="ARBA00048478"/>
    </source>
</evidence>